<dbReference type="AlphaFoldDB" id="A0AAE0GNS9"/>
<dbReference type="PANTHER" id="PTHR11106">
    <property type="entry name" value="GANGLIOSIDE INDUCED DIFFERENTIATION ASSOCIATED PROTEIN 2-RELATED"/>
    <property type="match status" value="1"/>
</dbReference>
<evidence type="ECO:0000259" key="1">
    <source>
        <dbReference type="PROSITE" id="PS51154"/>
    </source>
</evidence>
<dbReference type="InterPro" id="IPR043472">
    <property type="entry name" value="Macro_dom-like"/>
</dbReference>
<dbReference type="Gene3D" id="3.40.220.10">
    <property type="entry name" value="Leucine Aminopeptidase, subunit E, domain 1"/>
    <property type="match status" value="1"/>
</dbReference>
<name>A0AAE0GNS9_9CHLO</name>
<organism evidence="2 3">
    <name type="scientific">Cymbomonas tetramitiformis</name>
    <dbReference type="NCBI Taxonomy" id="36881"/>
    <lineage>
        <taxon>Eukaryota</taxon>
        <taxon>Viridiplantae</taxon>
        <taxon>Chlorophyta</taxon>
        <taxon>Pyramimonadophyceae</taxon>
        <taxon>Pyramimonadales</taxon>
        <taxon>Pyramimonadaceae</taxon>
        <taxon>Cymbomonas</taxon>
    </lineage>
</organism>
<feature type="domain" description="Macro" evidence="1">
    <location>
        <begin position="1"/>
        <end position="246"/>
    </location>
</feature>
<dbReference type="SUPFAM" id="SSF52949">
    <property type="entry name" value="Macro domain-like"/>
    <property type="match status" value="1"/>
</dbReference>
<evidence type="ECO:0000313" key="3">
    <source>
        <dbReference type="Proteomes" id="UP001190700"/>
    </source>
</evidence>
<dbReference type="PROSITE" id="PS51154">
    <property type="entry name" value="MACRO"/>
    <property type="match status" value="1"/>
</dbReference>
<gene>
    <name evidence="2" type="ORF">CYMTET_10698</name>
</gene>
<evidence type="ECO:0000313" key="2">
    <source>
        <dbReference type="EMBL" id="KAK3281514.1"/>
    </source>
</evidence>
<comment type="caution">
    <text evidence="2">The sequence shown here is derived from an EMBL/GenBank/DDBJ whole genome shotgun (WGS) entry which is preliminary data.</text>
</comment>
<dbReference type="InterPro" id="IPR002589">
    <property type="entry name" value="Macro_dom"/>
</dbReference>
<proteinExistence type="predicted"/>
<dbReference type="EMBL" id="LGRX02003814">
    <property type="protein sequence ID" value="KAK3281514.1"/>
    <property type="molecule type" value="Genomic_DNA"/>
</dbReference>
<dbReference type="Proteomes" id="UP001190700">
    <property type="component" value="Unassembled WGS sequence"/>
</dbReference>
<dbReference type="PANTHER" id="PTHR11106:SF27">
    <property type="entry name" value="MACRO DOMAIN-CONTAINING PROTEIN"/>
    <property type="match status" value="1"/>
</dbReference>
<protein>
    <recommendedName>
        <fullName evidence="1">Macro domain-containing protein</fullName>
    </recommendedName>
</protein>
<sequence>MSSSARLFRVLRQGARRFELWITPDVVAHPPHGFCEALINPANATLFGTRLPYFPRGGPVPKPPPPGVASQWGGMEAGEHMLYPQQVVDGRVTLLGGSGLRQHLTQLPVGEDNARCAEGDAVFTPAFGDLVPRFKYLVHTVPPFYSNPAWSSLLHQCYLRALEEALKRGSLTCVTPLLGAGARGAPVSCASQVAVEAAFTWCSEASTDSREPQVLCLAVLGEEVAQTVIDAAKHLDTTQSAEKAPK</sequence>
<keyword evidence="3" id="KW-1185">Reference proteome</keyword>
<dbReference type="Pfam" id="PF01661">
    <property type="entry name" value="Macro"/>
    <property type="match status" value="1"/>
</dbReference>
<reference evidence="2 3" key="1">
    <citation type="journal article" date="2015" name="Genome Biol. Evol.">
        <title>Comparative Genomics of a Bacterivorous Green Alga Reveals Evolutionary Causalities and Consequences of Phago-Mixotrophic Mode of Nutrition.</title>
        <authorList>
            <person name="Burns J.A."/>
            <person name="Paasch A."/>
            <person name="Narechania A."/>
            <person name="Kim E."/>
        </authorList>
    </citation>
    <scope>NUCLEOTIDE SEQUENCE [LARGE SCALE GENOMIC DNA]</scope>
    <source>
        <strain evidence="2 3">PLY_AMNH</strain>
    </source>
</reference>
<accession>A0AAE0GNS9</accession>